<dbReference type="InterPro" id="IPR010427">
    <property type="entry name" value="DUF1023"/>
</dbReference>
<feature type="domain" description="DUF1023" evidence="1">
    <location>
        <begin position="104"/>
        <end position="255"/>
    </location>
</feature>
<keyword evidence="3" id="KW-1185">Reference proteome</keyword>
<dbReference type="OrthoDB" id="2410502at2759"/>
<gene>
    <name evidence="2" type="ORF">DERYTH_LOCUS399</name>
</gene>
<protein>
    <submittedName>
        <fullName evidence="2">13810_t:CDS:1</fullName>
    </submittedName>
</protein>
<sequence>MKFCHFMFLFIYGLVSILLNIISNSIVDANSLPAQFKDIQPLICRQLNEKPSNAPSLVVTSNIDPKDPTQHLYGGPASDQPYLLGFSTEGKEHVILLISLPEITDNIVTTVPGVGSGLNDALYQSLSINDATSEILKGSDGDINKNTQIIWVGYDISESPVDVGINFFTDILDFGLTKLSIALAVAAGSALNLFQWGLITIHKGTAPHITVVGHSYGSDVVVETTMNGLKLVADDVILIASLRVPVDHASQIANNMVSSNPGSHNPKTQVWASKTGEDPICRISNSLETDTISKSFGASVFFSEPRGDHGGYWYGIGLTNMAFIILENYHSVLTGI</sequence>
<dbReference type="Pfam" id="PF06259">
    <property type="entry name" value="Abhydrolase_8"/>
    <property type="match status" value="1"/>
</dbReference>
<evidence type="ECO:0000313" key="3">
    <source>
        <dbReference type="Proteomes" id="UP000789405"/>
    </source>
</evidence>
<evidence type="ECO:0000313" key="2">
    <source>
        <dbReference type="EMBL" id="CAG8448995.1"/>
    </source>
</evidence>
<proteinExistence type="predicted"/>
<dbReference type="Proteomes" id="UP000789405">
    <property type="component" value="Unassembled WGS sequence"/>
</dbReference>
<reference evidence="2" key="1">
    <citation type="submission" date="2021-06" db="EMBL/GenBank/DDBJ databases">
        <authorList>
            <person name="Kallberg Y."/>
            <person name="Tangrot J."/>
            <person name="Rosling A."/>
        </authorList>
    </citation>
    <scope>NUCLEOTIDE SEQUENCE</scope>
    <source>
        <strain evidence="2">MA453B</strain>
    </source>
</reference>
<comment type="caution">
    <text evidence="2">The sequence shown here is derived from an EMBL/GenBank/DDBJ whole genome shotgun (WGS) entry which is preliminary data.</text>
</comment>
<dbReference type="EMBL" id="CAJVPY010000085">
    <property type="protein sequence ID" value="CAG8448995.1"/>
    <property type="molecule type" value="Genomic_DNA"/>
</dbReference>
<name>A0A9N8YQ62_9GLOM</name>
<dbReference type="AlphaFoldDB" id="A0A9N8YQ62"/>
<accession>A0A9N8YQ62</accession>
<evidence type="ECO:0000259" key="1">
    <source>
        <dbReference type="Pfam" id="PF06259"/>
    </source>
</evidence>
<organism evidence="2 3">
    <name type="scientific">Dentiscutata erythropus</name>
    <dbReference type="NCBI Taxonomy" id="1348616"/>
    <lineage>
        <taxon>Eukaryota</taxon>
        <taxon>Fungi</taxon>
        <taxon>Fungi incertae sedis</taxon>
        <taxon>Mucoromycota</taxon>
        <taxon>Glomeromycotina</taxon>
        <taxon>Glomeromycetes</taxon>
        <taxon>Diversisporales</taxon>
        <taxon>Gigasporaceae</taxon>
        <taxon>Dentiscutata</taxon>
    </lineage>
</organism>